<evidence type="ECO:0000313" key="2">
    <source>
        <dbReference type="Proteomes" id="UP000424673"/>
    </source>
</evidence>
<sequence length="168" mass="18507">MAKKPLSEWTDAELQNLADNYERGGVVVGGLYPLSDILLEQRRMFAPPEAPVARVFNIILDQSRRSADGLTTYGELYAKLFPGKEWLGNAPRVLMSKILDGVIGYCVDKGMPLVSILVVRQSTRCLDPSAKKEIVRVAKSLGVDVGDSETFLDRQIEAAKELARRGVS</sequence>
<evidence type="ECO:0000313" key="1">
    <source>
        <dbReference type="EMBL" id="QGM92792.1"/>
    </source>
</evidence>
<dbReference type="Proteomes" id="UP000424673">
    <property type="component" value="Chromosome"/>
</dbReference>
<organism evidence="1 2">
    <name type="scientific">Methylocystis rosea</name>
    <dbReference type="NCBI Taxonomy" id="173366"/>
    <lineage>
        <taxon>Bacteria</taxon>
        <taxon>Pseudomonadati</taxon>
        <taxon>Pseudomonadota</taxon>
        <taxon>Alphaproteobacteria</taxon>
        <taxon>Hyphomicrobiales</taxon>
        <taxon>Methylocystaceae</taxon>
        <taxon>Methylocystis</taxon>
    </lineage>
</organism>
<protein>
    <submittedName>
        <fullName evidence="1">Uncharacterized protein</fullName>
    </submittedName>
</protein>
<keyword evidence="2" id="KW-1185">Reference proteome</keyword>
<name>A0ABX6ED13_9HYPH</name>
<accession>A0ABX6ED13</accession>
<gene>
    <name evidence="1" type="ORF">F7D13_01470</name>
</gene>
<reference evidence="2" key="1">
    <citation type="submission" date="2019-09" db="EMBL/GenBank/DDBJ databases">
        <title>Isolation and complete genome sequencing of Methylocystis species.</title>
        <authorList>
            <person name="Rumah B.L."/>
            <person name="Stead C.E."/>
            <person name="Stevens B.C."/>
            <person name="Minton N.P."/>
            <person name="Grosse-Honebrink A."/>
            <person name="Zhang Y."/>
        </authorList>
    </citation>
    <scope>NUCLEOTIDE SEQUENCE [LARGE SCALE GENOMIC DNA]</scope>
    <source>
        <strain evidence="2">BRCS1</strain>
    </source>
</reference>
<dbReference type="RefSeq" id="WP_154450741.1">
    <property type="nucleotide sequence ID" value="NZ_CP044328.1"/>
</dbReference>
<proteinExistence type="predicted"/>
<dbReference type="EMBL" id="CP044328">
    <property type="protein sequence ID" value="QGM92792.1"/>
    <property type="molecule type" value="Genomic_DNA"/>
</dbReference>
<reference evidence="1 2" key="2">
    <citation type="journal article" date="2021" name="AMB Express">
        <title>Isolation and characterisation of Methylocystis spp. for poly-3-hydroxybutyrate production using waste methane feedstocks.</title>
        <authorList>
            <person name="Rumah B.L."/>
            <person name="Stead C.E."/>
            <person name="Claxton Stevens B.H."/>
            <person name="Minton N.P."/>
            <person name="Grosse-Honebrink A."/>
            <person name="Zhang Y."/>
        </authorList>
    </citation>
    <scope>NUCLEOTIDE SEQUENCE [LARGE SCALE GENOMIC DNA]</scope>
    <source>
        <strain evidence="1 2">BRCS1</strain>
    </source>
</reference>